<gene>
    <name evidence="2" type="ORF">FRACYDRAFT_269987</name>
</gene>
<dbReference type="InParanoid" id="A0A1E7F731"/>
<keyword evidence="1" id="KW-1133">Transmembrane helix</keyword>
<protein>
    <submittedName>
        <fullName evidence="2">Uncharacterized protein</fullName>
    </submittedName>
</protein>
<proteinExistence type="predicted"/>
<evidence type="ECO:0000256" key="1">
    <source>
        <dbReference type="SAM" id="Phobius"/>
    </source>
</evidence>
<dbReference type="KEGG" id="fcy:FRACYDRAFT_269987"/>
<accession>A0A1E7F731</accession>
<evidence type="ECO:0000313" key="3">
    <source>
        <dbReference type="Proteomes" id="UP000095751"/>
    </source>
</evidence>
<organism evidence="2 3">
    <name type="scientific">Fragilariopsis cylindrus CCMP1102</name>
    <dbReference type="NCBI Taxonomy" id="635003"/>
    <lineage>
        <taxon>Eukaryota</taxon>
        <taxon>Sar</taxon>
        <taxon>Stramenopiles</taxon>
        <taxon>Ochrophyta</taxon>
        <taxon>Bacillariophyta</taxon>
        <taxon>Bacillariophyceae</taxon>
        <taxon>Bacillariophycidae</taxon>
        <taxon>Bacillariales</taxon>
        <taxon>Bacillariaceae</taxon>
        <taxon>Fragilariopsis</taxon>
    </lineage>
</organism>
<keyword evidence="1" id="KW-0472">Membrane</keyword>
<dbReference type="AlphaFoldDB" id="A0A1E7F731"/>
<reference evidence="2 3" key="1">
    <citation type="submission" date="2016-09" db="EMBL/GenBank/DDBJ databases">
        <title>Extensive genetic diversity and differential bi-allelic expression allows diatom success in the polar Southern Ocean.</title>
        <authorList>
            <consortium name="DOE Joint Genome Institute"/>
            <person name="Mock T."/>
            <person name="Otillar R.P."/>
            <person name="Strauss J."/>
            <person name="Dupont C."/>
            <person name="Frickenhaus S."/>
            <person name="Maumus F."/>
            <person name="Mcmullan M."/>
            <person name="Sanges R."/>
            <person name="Schmutz J."/>
            <person name="Toseland A."/>
            <person name="Valas R."/>
            <person name="Veluchamy A."/>
            <person name="Ward B.J."/>
            <person name="Allen A."/>
            <person name="Barry K."/>
            <person name="Falciatore A."/>
            <person name="Ferrante M."/>
            <person name="Fortunato A.E."/>
            <person name="Gloeckner G."/>
            <person name="Gruber A."/>
            <person name="Hipkin R."/>
            <person name="Janech M."/>
            <person name="Kroth P."/>
            <person name="Leese F."/>
            <person name="Lindquist E."/>
            <person name="Lyon B.R."/>
            <person name="Martin J."/>
            <person name="Mayer C."/>
            <person name="Parker M."/>
            <person name="Quesneville H."/>
            <person name="Raymond J."/>
            <person name="Uhlig C."/>
            <person name="Valentin K.U."/>
            <person name="Worden A.Z."/>
            <person name="Armbrust E.V."/>
            <person name="Bowler C."/>
            <person name="Green B."/>
            <person name="Moulton V."/>
            <person name="Van Oosterhout C."/>
            <person name="Grigoriev I."/>
        </authorList>
    </citation>
    <scope>NUCLEOTIDE SEQUENCE [LARGE SCALE GENOMIC DNA]</scope>
    <source>
        <strain evidence="2 3">CCMP1102</strain>
    </source>
</reference>
<name>A0A1E7F731_9STRA</name>
<evidence type="ECO:0000313" key="2">
    <source>
        <dbReference type="EMBL" id="OEU13992.1"/>
    </source>
</evidence>
<keyword evidence="3" id="KW-1185">Reference proteome</keyword>
<feature type="transmembrane region" description="Helical" evidence="1">
    <location>
        <begin position="38"/>
        <end position="59"/>
    </location>
</feature>
<sequence length="63" mass="7541">MNDDLLQILLIHDHPSQMLLKRNLIVDLFFLIDDSFSISWVFLCFLYIIEFFLYEYLVLGGIL</sequence>
<dbReference type="Proteomes" id="UP000095751">
    <property type="component" value="Unassembled WGS sequence"/>
</dbReference>
<keyword evidence="1" id="KW-0812">Transmembrane</keyword>
<dbReference type="EMBL" id="KV784361">
    <property type="protein sequence ID" value="OEU13992.1"/>
    <property type="molecule type" value="Genomic_DNA"/>
</dbReference>